<gene>
    <name evidence="2" type="ORF">HELGO_WM9468</name>
</gene>
<reference evidence="2" key="1">
    <citation type="submission" date="2020-01" db="EMBL/GenBank/DDBJ databases">
        <authorList>
            <person name="Meier V. D."/>
            <person name="Meier V D."/>
        </authorList>
    </citation>
    <scope>NUCLEOTIDE SEQUENCE</scope>
    <source>
        <strain evidence="2">HLG_WM_MAG_12</strain>
    </source>
</reference>
<sequence length="146" mass="16028">MKKGFSILTTIMVIVIVSFIASMMISNSTASVNQTSNQYLKSQAKLLVNSSIEYALLAISANNETNCLDNISLKFPEVDYTHEANITIKYISDSMGTCSSGNLVLYSSSSIVNESDKTVLLDVIVRVNPTLTSDEIKIHKRSLQKI</sequence>
<accession>A0A6S6THI0</accession>
<evidence type="ECO:0000313" key="2">
    <source>
        <dbReference type="EMBL" id="CAA6815919.1"/>
    </source>
</evidence>
<protein>
    <recommendedName>
        <fullName evidence="3">Type II secretion system protein</fullName>
    </recommendedName>
</protein>
<dbReference type="EMBL" id="CACVAW010000068">
    <property type="protein sequence ID" value="CAA6815919.1"/>
    <property type="molecule type" value="Genomic_DNA"/>
</dbReference>
<dbReference type="AlphaFoldDB" id="A0A6S6THI0"/>
<name>A0A6S6THI0_9BACT</name>
<keyword evidence="1" id="KW-1133">Transmembrane helix</keyword>
<keyword evidence="1" id="KW-0812">Transmembrane</keyword>
<evidence type="ECO:0000256" key="1">
    <source>
        <dbReference type="SAM" id="Phobius"/>
    </source>
</evidence>
<keyword evidence="1" id="KW-0472">Membrane</keyword>
<feature type="transmembrane region" description="Helical" evidence="1">
    <location>
        <begin position="7"/>
        <end position="25"/>
    </location>
</feature>
<evidence type="ECO:0008006" key="3">
    <source>
        <dbReference type="Google" id="ProtNLM"/>
    </source>
</evidence>
<organism evidence="2">
    <name type="scientific">uncultured Campylobacterales bacterium</name>
    <dbReference type="NCBI Taxonomy" id="352960"/>
    <lineage>
        <taxon>Bacteria</taxon>
        <taxon>Pseudomonadati</taxon>
        <taxon>Campylobacterota</taxon>
        <taxon>Epsilonproteobacteria</taxon>
        <taxon>Campylobacterales</taxon>
        <taxon>environmental samples</taxon>
    </lineage>
</organism>
<proteinExistence type="predicted"/>